<name>A0ABQ9Z0W2_9CRUS</name>
<sequence>MAFKRYGKPPAFDLDEYKDSFELWHKKWQIFLGLLTIDTALDEDARGVYKAYTLLRPFHGPQRRSARRSLHLIGHLHSLYNAGCNHHVWCQQFSAKKQGAQQAADDWSCELRDLSRKCEFETDCWARCEPTCILGQLIFGVESDKVRVKLLEQGDTLTLDEALAILRTAEASNKQSKN</sequence>
<dbReference type="PANTHER" id="PTHR33198">
    <property type="entry name" value="ANK_REP_REGION DOMAIN-CONTAINING PROTEIN-RELATED"/>
    <property type="match status" value="1"/>
</dbReference>
<proteinExistence type="predicted"/>
<accession>A0ABQ9Z0W2</accession>
<evidence type="ECO:0000313" key="2">
    <source>
        <dbReference type="Proteomes" id="UP001234178"/>
    </source>
</evidence>
<comment type="caution">
    <text evidence="1">The sequence shown here is derived from an EMBL/GenBank/DDBJ whole genome shotgun (WGS) entry which is preliminary data.</text>
</comment>
<dbReference type="PANTHER" id="PTHR33198:SF21">
    <property type="entry name" value="RETROTRANSPOSON GAG DOMAIN-CONTAINING PROTEIN"/>
    <property type="match status" value="1"/>
</dbReference>
<dbReference type="EMBL" id="JAOYFB010000002">
    <property type="protein sequence ID" value="KAK4006541.1"/>
    <property type="molecule type" value="Genomic_DNA"/>
</dbReference>
<organism evidence="1 2">
    <name type="scientific">Daphnia magna</name>
    <dbReference type="NCBI Taxonomy" id="35525"/>
    <lineage>
        <taxon>Eukaryota</taxon>
        <taxon>Metazoa</taxon>
        <taxon>Ecdysozoa</taxon>
        <taxon>Arthropoda</taxon>
        <taxon>Crustacea</taxon>
        <taxon>Branchiopoda</taxon>
        <taxon>Diplostraca</taxon>
        <taxon>Cladocera</taxon>
        <taxon>Anomopoda</taxon>
        <taxon>Daphniidae</taxon>
        <taxon>Daphnia</taxon>
    </lineage>
</organism>
<gene>
    <name evidence="1" type="ORF">OUZ56_011696</name>
</gene>
<keyword evidence="2" id="KW-1185">Reference proteome</keyword>
<reference evidence="1 2" key="1">
    <citation type="journal article" date="2023" name="Nucleic Acids Res.">
        <title>The hologenome of Daphnia magna reveals possible DNA methylation and microbiome-mediated evolution of the host genome.</title>
        <authorList>
            <person name="Chaturvedi A."/>
            <person name="Li X."/>
            <person name="Dhandapani V."/>
            <person name="Marshall H."/>
            <person name="Kissane S."/>
            <person name="Cuenca-Cambronero M."/>
            <person name="Asole G."/>
            <person name="Calvet F."/>
            <person name="Ruiz-Romero M."/>
            <person name="Marangio P."/>
            <person name="Guigo R."/>
            <person name="Rago D."/>
            <person name="Mirbahai L."/>
            <person name="Eastwood N."/>
            <person name="Colbourne J.K."/>
            <person name="Zhou J."/>
            <person name="Mallon E."/>
            <person name="Orsini L."/>
        </authorList>
    </citation>
    <scope>NUCLEOTIDE SEQUENCE [LARGE SCALE GENOMIC DNA]</scope>
    <source>
        <strain evidence="1">LRV0_1</strain>
    </source>
</reference>
<protein>
    <submittedName>
        <fullName evidence="1">Uncharacterized protein</fullName>
    </submittedName>
</protein>
<dbReference type="Proteomes" id="UP001234178">
    <property type="component" value="Unassembled WGS sequence"/>
</dbReference>
<evidence type="ECO:0000313" key="1">
    <source>
        <dbReference type="EMBL" id="KAK4006541.1"/>
    </source>
</evidence>